<accession>A0A4Z0NLP2</accession>
<evidence type="ECO:0000256" key="1">
    <source>
        <dbReference type="SAM" id="MobiDB-lite"/>
    </source>
</evidence>
<name>A0A4Z0NLP2_9HYPH</name>
<proteinExistence type="predicted"/>
<evidence type="ECO:0000313" key="2">
    <source>
        <dbReference type="EMBL" id="TGD97184.1"/>
    </source>
</evidence>
<feature type="region of interest" description="Disordered" evidence="1">
    <location>
        <begin position="1"/>
        <end position="57"/>
    </location>
</feature>
<dbReference type="Proteomes" id="UP000297535">
    <property type="component" value="Unassembled WGS sequence"/>
</dbReference>
<dbReference type="AlphaFoldDB" id="A0A4Z0NLP2"/>
<keyword evidence="3" id="KW-1185">Reference proteome</keyword>
<dbReference type="EMBL" id="SRLB01000015">
    <property type="protein sequence ID" value="TGD97184.1"/>
    <property type="molecule type" value="Genomic_DNA"/>
</dbReference>
<evidence type="ECO:0000313" key="3">
    <source>
        <dbReference type="Proteomes" id="UP000297535"/>
    </source>
</evidence>
<organism evidence="2 3">
    <name type="scientific">Methylobacterium nonmethylotrophicum</name>
    <dbReference type="NCBI Taxonomy" id="1141884"/>
    <lineage>
        <taxon>Bacteria</taxon>
        <taxon>Pseudomonadati</taxon>
        <taxon>Pseudomonadota</taxon>
        <taxon>Alphaproteobacteria</taxon>
        <taxon>Hyphomicrobiales</taxon>
        <taxon>Methylobacteriaceae</taxon>
        <taxon>Methylobacterium</taxon>
    </lineage>
</organism>
<gene>
    <name evidence="2" type="ORF">EU555_20700</name>
</gene>
<protein>
    <submittedName>
        <fullName evidence="2">Uncharacterized protein</fullName>
    </submittedName>
</protein>
<reference evidence="2 3" key="1">
    <citation type="submission" date="2019-04" db="EMBL/GenBank/DDBJ databases">
        <authorList>
            <person name="Feng G."/>
            <person name="Zhu H."/>
        </authorList>
    </citation>
    <scope>NUCLEOTIDE SEQUENCE [LARGE SCALE GENOMIC DNA]</scope>
    <source>
        <strain evidence="2 3">6HR-1</strain>
    </source>
</reference>
<sequence>MTPPTRPAAASPEPTRRRRLARNDARQRRDAAPRPRRGGGRAGDAALAATRGIGDTGPWPAVPALLAARGLGQALLDPRPRTGTLEAAR</sequence>
<feature type="compositionally biased region" description="Low complexity" evidence="1">
    <location>
        <begin position="43"/>
        <end position="52"/>
    </location>
</feature>
<feature type="compositionally biased region" description="Basic and acidic residues" evidence="1">
    <location>
        <begin position="21"/>
        <end position="33"/>
    </location>
</feature>
<dbReference type="RefSeq" id="WP_135417127.1">
    <property type="nucleotide sequence ID" value="NZ_SRLB01000015.1"/>
</dbReference>
<comment type="caution">
    <text evidence="2">The sequence shown here is derived from an EMBL/GenBank/DDBJ whole genome shotgun (WGS) entry which is preliminary data.</text>
</comment>